<organism evidence="3 4">
    <name type="scientific">Cuscuta campestris</name>
    <dbReference type="NCBI Taxonomy" id="132261"/>
    <lineage>
        <taxon>Eukaryota</taxon>
        <taxon>Viridiplantae</taxon>
        <taxon>Streptophyta</taxon>
        <taxon>Embryophyta</taxon>
        <taxon>Tracheophyta</taxon>
        <taxon>Spermatophyta</taxon>
        <taxon>Magnoliopsida</taxon>
        <taxon>eudicotyledons</taxon>
        <taxon>Gunneridae</taxon>
        <taxon>Pentapetalae</taxon>
        <taxon>asterids</taxon>
        <taxon>lamiids</taxon>
        <taxon>Solanales</taxon>
        <taxon>Convolvulaceae</taxon>
        <taxon>Cuscuteae</taxon>
        <taxon>Cuscuta</taxon>
        <taxon>Cuscuta subgen. Grammica</taxon>
        <taxon>Cuscuta sect. Cleistogrammica</taxon>
    </lineage>
</organism>
<dbReference type="Gene3D" id="1.20.5.340">
    <property type="match status" value="1"/>
</dbReference>
<dbReference type="EMBL" id="OOIL02006271">
    <property type="protein sequence ID" value="VFQ96816.1"/>
    <property type="molecule type" value="Genomic_DNA"/>
</dbReference>
<feature type="region of interest" description="Disordered" evidence="2">
    <location>
        <begin position="353"/>
        <end position="428"/>
    </location>
</feature>
<evidence type="ECO:0000313" key="3">
    <source>
        <dbReference type="EMBL" id="VFQ96816.1"/>
    </source>
</evidence>
<sequence>MAEKEVEVQTETEIPSSKENEVVEQRDTEAPPEMEKETEKQPEPEGQCSTATLPAPNIPIQRKFTPQTYPAFTEGWAGFSRGLRSLQASHWTIQGNLEKMRESVQGPTIPQARRDLLALNALHFMEQVLQEENARLKADGSTELAAERSKVKSLHEQIATYQRGTQDLEAQFDSLQAQISILESRASASEGKVGSLEAELVEKESWISELENSLREAKHEGSRLNELALKEMEARRLTLEKLKEERQTASELRSKKDELEKAIAAHQEEVAGLTARAAALYEEGKFDMQHCIYEAVWSGLPAHRSLDDFISHYGLPFPLPPTDSRVDPRVVFIDLTISDSSFDSSSLALPSLGAPTPELSSGPSLASEQSVTSPLPREENHPHLPPQVSGGAPPSPGVLLNGARMEASSGRPGTSRPQKRRNPHSGTSRLVSGWLAAIPSLSDFFSMESKSRRKVVIGLTPFGTSSSSDDDFSASPAQSSDMAGLSPGEFSRLYPTTRLPAPSPPSPPRLPPGRIDWGSTTIQDFALYQWMRRARLGRSSPIVEVEPSCESRTASPNLLKSPNDGSSLRAAAPRPGTWEDYDIWEAADSTACPSSKRRSPWKGPPPPSC</sequence>
<feature type="compositionally biased region" description="Polar residues" evidence="2">
    <location>
        <begin position="358"/>
        <end position="373"/>
    </location>
</feature>
<protein>
    <submittedName>
        <fullName evidence="3">Uncharacterized protein</fullName>
    </submittedName>
</protein>
<feature type="coiled-coil region" evidence="1">
    <location>
        <begin position="158"/>
        <end position="283"/>
    </location>
</feature>
<feature type="compositionally biased region" description="Pro residues" evidence="2">
    <location>
        <begin position="501"/>
        <end position="511"/>
    </location>
</feature>
<feature type="region of interest" description="Disordered" evidence="2">
    <location>
        <begin position="461"/>
        <end position="516"/>
    </location>
</feature>
<feature type="region of interest" description="Disordered" evidence="2">
    <location>
        <begin position="542"/>
        <end position="574"/>
    </location>
</feature>
<dbReference type="Proteomes" id="UP000595140">
    <property type="component" value="Unassembled WGS sequence"/>
</dbReference>
<gene>
    <name evidence="3" type="ORF">CCAM_LOCUS38592</name>
</gene>
<name>A0A484N8J0_9ASTE</name>
<feature type="compositionally biased region" description="Basic and acidic residues" evidence="2">
    <location>
        <begin position="16"/>
        <end position="43"/>
    </location>
</feature>
<accession>A0A484N8J0</accession>
<evidence type="ECO:0000256" key="1">
    <source>
        <dbReference type="SAM" id="Coils"/>
    </source>
</evidence>
<feature type="region of interest" description="Disordered" evidence="2">
    <location>
        <begin position="1"/>
        <end position="56"/>
    </location>
</feature>
<dbReference type="AlphaFoldDB" id="A0A484N8J0"/>
<keyword evidence="4" id="KW-1185">Reference proteome</keyword>
<proteinExistence type="predicted"/>
<reference evidence="3 4" key="1">
    <citation type="submission" date="2018-04" db="EMBL/GenBank/DDBJ databases">
        <authorList>
            <person name="Vogel A."/>
        </authorList>
    </citation>
    <scope>NUCLEOTIDE SEQUENCE [LARGE SCALE GENOMIC DNA]</scope>
</reference>
<evidence type="ECO:0000256" key="2">
    <source>
        <dbReference type="SAM" id="MobiDB-lite"/>
    </source>
</evidence>
<evidence type="ECO:0000313" key="4">
    <source>
        <dbReference type="Proteomes" id="UP000595140"/>
    </source>
</evidence>
<keyword evidence="1" id="KW-0175">Coiled coil</keyword>
<feature type="region of interest" description="Disordered" evidence="2">
    <location>
        <begin position="589"/>
        <end position="609"/>
    </location>
</feature>
<feature type="compositionally biased region" description="Polar residues" evidence="2">
    <location>
        <begin position="550"/>
        <end position="566"/>
    </location>
</feature>